<name>A0A9P6PQ60_9FUNG</name>
<feature type="region of interest" description="Disordered" evidence="3">
    <location>
        <begin position="260"/>
        <end position="356"/>
    </location>
</feature>
<feature type="compositionally biased region" description="Basic and acidic residues" evidence="3">
    <location>
        <begin position="1508"/>
        <end position="1517"/>
    </location>
</feature>
<feature type="compositionally biased region" description="Basic and acidic residues" evidence="3">
    <location>
        <begin position="1406"/>
        <end position="1418"/>
    </location>
</feature>
<feature type="compositionally biased region" description="Polar residues" evidence="3">
    <location>
        <begin position="1798"/>
        <end position="1810"/>
    </location>
</feature>
<feature type="compositionally biased region" description="Basic and acidic residues" evidence="3">
    <location>
        <begin position="1525"/>
        <end position="1544"/>
    </location>
</feature>
<evidence type="ECO:0000256" key="1">
    <source>
        <dbReference type="ARBA" id="ARBA00022614"/>
    </source>
</evidence>
<feature type="region of interest" description="Disordered" evidence="3">
    <location>
        <begin position="778"/>
        <end position="849"/>
    </location>
</feature>
<evidence type="ECO:0000313" key="4">
    <source>
        <dbReference type="EMBL" id="KAG0251117.1"/>
    </source>
</evidence>
<evidence type="ECO:0000256" key="3">
    <source>
        <dbReference type="SAM" id="MobiDB-lite"/>
    </source>
</evidence>
<feature type="compositionally biased region" description="Acidic residues" evidence="3">
    <location>
        <begin position="1337"/>
        <end position="1349"/>
    </location>
</feature>
<feature type="region of interest" description="Disordered" evidence="3">
    <location>
        <begin position="1788"/>
        <end position="1810"/>
    </location>
</feature>
<dbReference type="Gene3D" id="3.80.10.10">
    <property type="entry name" value="Ribonuclease Inhibitor"/>
    <property type="match status" value="2"/>
</dbReference>
<dbReference type="SMART" id="SM00369">
    <property type="entry name" value="LRR_TYP"/>
    <property type="match status" value="6"/>
</dbReference>
<sequence length="1828" mass="201552">MLQTSSNPSAAIFNRETPSKAYVTDPPSLHGSRPNSSSKTPISTNGISNGSRRAGGTDNASHNGHQVPPRSFKPVPSIEPRTTKAVGQEQPAQQLRELRLPQPAKWRLGQDHLTSTQTNQTNGAASQDLRGSWVSVREYDASSPASELDNPTDHPSGQNGQSAQDKLTAHHKEQRWSVGTHMSVAHCRHLDQTSNMRLLSDETPPDEMDASWGLDALDDDAETEHHHEGKGQPARAEGVQEKTSVYSAQSHFCDPYTATSGTHHHHNINNNDTVHGYGNMDYDEQPDTPTATRHGISAASAKIAMSQPQVRHDDYDPSDNDTHSSGSSFASAHLKRVSTPPPQQQQQALTNTSKFPWRDSKLDNIFMDLLSKETSGQPLRQPSPGPTSRDAQQRAPSPFNPGHSDVSASLSFGEIMDALNNVEDSLEHRTNPTSTASRENGVAQVSRQRKFAKARERLAQLSPPVQDLQRSREATPQPEKSASASRLSTATPCGSGEESECHEALERQRRTVIKAAMAIDPNDDRSVAPSSSVKSHREDILAKRKLALRRLACATDMDPTSFGSPRSSQPSSKETDRTSTTSRDSLYRESISGSTLGPISAGPMENGVAKAEAAAQEMLALKVDALFQDPARNIEARRSSILPLLLNQKSSGALASKTMVDTSDDQQPRVFAQNRRTSFDPAKAKQYEALANRRLEKQASSFVEQLANGTDSAIRSTSLDQTQKPSSAPLASEVEDEHGGSDSEDEELRLSTGMDDAFKCLEDMDLDLSIDAQIELTGQAQRRQSTDIKGDSLLSGVMLPSQPKRKGEYSLRWEAQLGNDDDDDHEPIAVQRRDKRSSLPPDNGSTVNVGDTSTATAGLMPEHASFSHAEGHLVRYITSLHPWDEWDQVKTLDLTRREVESTIHLDHLVPNLETLNLSENQVTYLTGVPKSVRTLLAKSNQLSDLTNFAHLMNLQYLDVSHNGIEDLTGLSNLGHLRELIAVGNRIKSVAALQQMDGLIRLDMSRNCLQRIDFKWSKLQRLEYFNASHNQIEQLDNLESLTGLIHANLGHNSIEDISLVHPLRRLRILNLTQNRLVQFDAKPFPNLKTLYLDDNRLETLQNCASLTRLENFSVRDQEGDGTLIDMTEFLNSRKLYLSGNPVHSLDLSAGFYQLEYLEICAGCLSELPPDFASLMPNLRGLNLSYNELDSLASLEGLHRLRRLVFVGNNLKRFNAVLALVKQLRSLVTLDLRHNPLTSNVYPVMSVRQGDSPYQDTYRTGQMSATESDWRRRDMAFRRSLPDSMYLKRSLYRATIIKACKRLEWFDGALIQDKERERIPYVLGELLDRAGQVMMRRDDDEDLEDEEDEELCYDRDDGNGGHHPQMMVAAPEHGELLPRIKPFVLADRRSIMSGATTRSSNVTSSSQGRRDSRQSPDLRHQTRWMAHAPGITRTPGANGAVNGGGRGVESPCPRGDSTTLRPRQTGTAATFQNGLVNDSNHHGMQHKRATLNVESGRLNAQAMHHSRKQRHEEREDDHQATPSVKSDGSDRRSAVRNWRDEVNEVSRRHRMVTSTPRSASSASRASPTHQAPPPQQQKQSQSQPSSGIPSARSSRLPPPRTSTGPPPTTLTLAIHQKLAQASSSSPRASYQHHGRRRSDGILHHQHHHQLLASGGRGGIAGAGAGGSPRTDAARISPLTPRSMSQSVHLTRPAHSRRRSLGQYHSIGGGHGHRRRETMLGDHHHHLGQSPTMVTSPQDYFMSMSVPAGGFEAPAGGAVGSPSYFTLNPHHHQSSGHGHQTPFGGMSRSMHGTLGGGGRSIPNTPSRANGRLSQQGYPFHTLARDMERNDT</sequence>
<dbReference type="EMBL" id="JAAAJB010000788">
    <property type="protein sequence ID" value="KAG0251117.1"/>
    <property type="molecule type" value="Genomic_DNA"/>
</dbReference>
<dbReference type="GO" id="GO:0035591">
    <property type="term" value="F:signaling adaptor activity"/>
    <property type="evidence" value="ECO:0007669"/>
    <property type="project" value="TreeGrafter"/>
</dbReference>
<feature type="compositionally biased region" description="Polar residues" evidence="3">
    <location>
        <begin position="1391"/>
        <end position="1401"/>
    </location>
</feature>
<dbReference type="GO" id="GO:0031028">
    <property type="term" value="P:septation initiation signaling"/>
    <property type="evidence" value="ECO:0007669"/>
    <property type="project" value="TreeGrafter"/>
</dbReference>
<dbReference type="GO" id="GO:0061499">
    <property type="term" value="C:outer plaque of mitotic spindle pole body"/>
    <property type="evidence" value="ECO:0007669"/>
    <property type="project" value="TreeGrafter"/>
</dbReference>
<feature type="compositionally biased region" description="Polar residues" evidence="3">
    <location>
        <begin position="478"/>
        <end position="492"/>
    </location>
</feature>
<feature type="region of interest" description="Disordered" evidence="3">
    <location>
        <begin position="1"/>
        <end position="101"/>
    </location>
</feature>
<dbReference type="OrthoDB" id="7451790at2759"/>
<keyword evidence="5" id="KW-1185">Reference proteome</keyword>
<feature type="region of interest" description="Disordered" evidence="3">
    <location>
        <begin position="374"/>
        <end position="408"/>
    </location>
</feature>
<dbReference type="SUPFAM" id="SSF52058">
    <property type="entry name" value="L domain-like"/>
    <property type="match status" value="1"/>
</dbReference>
<dbReference type="InterPro" id="IPR001611">
    <property type="entry name" value="Leu-rich_rpt"/>
</dbReference>
<feature type="region of interest" description="Disordered" evidence="3">
    <location>
        <begin position="1389"/>
        <end position="1461"/>
    </location>
</feature>
<feature type="compositionally biased region" description="Polar residues" evidence="3">
    <location>
        <begin position="33"/>
        <end position="51"/>
    </location>
</feature>
<dbReference type="InterPro" id="IPR003591">
    <property type="entry name" value="Leu-rich_rpt_typical-subtyp"/>
</dbReference>
<feature type="compositionally biased region" description="Low complexity" evidence="3">
    <location>
        <begin position="1551"/>
        <end position="1567"/>
    </location>
</feature>
<feature type="compositionally biased region" description="Polar residues" evidence="3">
    <location>
        <begin position="153"/>
        <end position="165"/>
    </location>
</feature>
<dbReference type="GO" id="GO:1902412">
    <property type="term" value="P:regulation of mitotic cytokinesis"/>
    <property type="evidence" value="ECO:0007669"/>
    <property type="project" value="TreeGrafter"/>
</dbReference>
<feature type="compositionally biased region" description="Low complexity" evidence="3">
    <location>
        <begin position="1574"/>
        <end position="1593"/>
    </location>
</feature>
<organism evidence="4 5">
    <name type="scientific">Actinomortierella ambigua</name>
    <dbReference type="NCBI Taxonomy" id="1343610"/>
    <lineage>
        <taxon>Eukaryota</taxon>
        <taxon>Fungi</taxon>
        <taxon>Fungi incertae sedis</taxon>
        <taxon>Mucoromycota</taxon>
        <taxon>Mortierellomycotina</taxon>
        <taxon>Mortierellomycetes</taxon>
        <taxon>Mortierellales</taxon>
        <taxon>Mortierellaceae</taxon>
        <taxon>Actinomortierella</taxon>
    </lineage>
</organism>
<feature type="region of interest" description="Disordered" evidence="3">
    <location>
        <begin position="1616"/>
        <end position="1635"/>
    </location>
</feature>
<feature type="region of interest" description="Disordered" evidence="3">
    <location>
        <begin position="1678"/>
        <end position="1709"/>
    </location>
</feature>
<gene>
    <name evidence="4" type="ORF">DFQ27_008979</name>
</gene>
<keyword evidence="2" id="KW-0677">Repeat</keyword>
<dbReference type="InterPro" id="IPR052574">
    <property type="entry name" value="CDIRP"/>
</dbReference>
<feature type="compositionally biased region" description="Polar residues" evidence="3">
    <location>
        <begin position="713"/>
        <end position="726"/>
    </location>
</feature>
<keyword evidence="1" id="KW-0433">Leucine-rich repeat</keyword>
<feature type="compositionally biased region" description="Low complexity" evidence="3">
    <location>
        <begin position="561"/>
        <end position="584"/>
    </location>
</feature>
<feature type="region of interest" description="Disordered" evidence="3">
    <location>
        <begin position="1335"/>
        <end position="1362"/>
    </location>
</feature>
<feature type="region of interest" description="Disordered" evidence="3">
    <location>
        <begin position="138"/>
        <end position="175"/>
    </location>
</feature>
<protein>
    <recommendedName>
        <fullName evidence="6">Adenylate cyclase</fullName>
    </recommendedName>
</protein>
<evidence type="ECO:0000256" key="2">
    <source>
        <dbReference type="ARBA" id="ARBA00022737"/>
    </source>
</evidence>
<dbReference type="PROSITE" id="PS51450">
    <property type="entry name" value="LRR"/>
    <property type="match status" value="5"/>
</dbReference>
<dbReference type="PANTHER" id="PTHR47566">
    <property type="match status" value="1"/>
</dbReference>
<feature type="region of interest" description="Disordered" evidence="3">
    <location>
        <begin position="556"/>
        <end position="599"/>
    </location>
</feature>
<feature type="region of interest" description="Disordered" evidence="3">
    <location>
        <begin position="516"/>
        <end position="538"/>
    </location>
</feature>
<feature type="region of interest" description="Disordered" evidence="3">
    <location>
        <begin position="426"/>
        <end position="504"/>
    </location>
</feature>
<accession>A0A9P6PQ60</accession>
<feature type="region of interest" description="Disordered" evidence="3">
    <location>
        <begin position="221"/>
        <end position="247"/>
    </location>
</feature>
<feature type="region of interest" description="Disordered" evidence="3">
    <location>
        <begin position="1498"/>
        <end position="1607"/>
    </location>
</feature>
<feature type="compositionally biased region" description="Polar residues" evidence="3">
    <location>
        <begin position="431"/>
        <end position="446"/>
    </location>
</feature>
<dbReference type="SMART" id="SM00365">
    <property type="entry name" value="LRR_SD22"/>
    <property type="match status" value="5"/>
</dbReference>
<dbReference type="Proteomes" id="UP000807716">
    <property type="component" value="Unassembled WGS sequence"/>
</dbReference>
<evidence type="ECO:0008006" key="6">
    <source>
        <dbReference type="Google" id="ProtNLM"/>
    </source>
</evidence>
<feature type="compositionally biased region" description="Polar residues" evidence="3">
    <location>
        <begin position="1617"/>
        <end position="1626"/>
    </location>
</feature>
<feature type="region of interest" description="Disordered" evidence="3">
    <location>
        <begin position="713"/>
        <end position="748"/>
    </location>
</feature>
<comment type="caution">
    <text evidence="4">The sequence shown here is derived from an EMBL/GenBank/DDBJ whole genome shotgun (WGS) entry which is preliminary data.</text>
</comment>
<dbReference type="InterPro" id="IPR032675">
    <property type="entry name" value="LRR_dom_sf"/>
</dbReference>
<dbReference type="PANTHER" id="PTHR47566:SF1">
    <property type="entry name" value="PROTEIN NUD1"/>
    <property type="match status" value="1"/>
</dbReference>
<evidence type="ECO:0000313" key="5">
    <source>
        <dbReference type="Proteomes" id="UP000807716"/>
    </source>
</evidence>
<reference evidence="4" key="1">
    <citation type="journal article" date="2020" name="Fungal Divers.">
        <title>Resolving the Mortierellaceae phylogeny through synthesis of multi-gene phylogenetics and phylogenomics.</title>
        <authorList>
            <person name="Vandepol N."/>
            <person name="Liber J."/>
            <person name="Desiro A."/>
            <person name="Na H."/>
            <person name="Kennedy M."/>
            <person name="Barry K."/>
            <person name="Grigoriev I.V."/>
            <person name="Miller A.N."/>
            <person name="O'Donnell K."/>
            <person name="Stajich J.E."/>
            <person name="Bonito G."/>
        </authorList>
    </citation>
    <scope>NUCLEOTIDE SEQUENCE</scope>
    <source>
        <strain evidence="4">BC1065</strain>
    </source>
</reference>
<feature type="compositionally biased region" description="Pro residues" evidence="3">
    <location>
        <begin position="1594"/>
        <end position="1606"/>
    </location>
</feature>
<proteinExistence type="predicted"/>
<dbReference type="Pfam" id="PF13855">
    <property type="entry name" value="LRR_8"/>
    <property type="match status" value="1"/>
</dbReference>